<protein>
    <recommendedName>
        <fullName evidence="10">Retrovirus-related Pol polyprotein from transposon TNT 1-94</fullName>
    </recommendedName>
</protein>
<evidence type="ECO:0000256" key="3">
    <source>
        <dbReference type="ARBA" id="ARBA00022801"/>
    </source>
</evidence>
<evidence type="ECO:0000256" key="2">
    <source>
        <dbReference type="ARBA" id="ARBA00022723"/>
    </source>
</evidence>
<dbReference type="SUPFAM" id="SSF57756">
    <property type="entry name" value="Retrovirus zinc finger-like domains"/>
    <property type="match status" value="1"/>
</dbReference>
<dbReference type="InterPro" id="IPR012337">
    <property type="entry name" value="RNaseH-like_sf"/>
</dbReference>
<feature type="region of interest" description="Disordered" evidence="5">
    <location>
        <begin position="91"/>
        <end position="161"/>
    </location>
</feature>
<dbReference type="InterPro" id="IPR001584">
    <property type="entry name" value="Integrase_cat-core"/>
</dbReference>
<dbReference type="InterPro" id="IPR054722">
    <property type="entry name" value="PolX-like_BBD"/>
</dbReference>
<dbReference type="PROSITE" id="PS50994">
    <property type="entry name" value="INTEGRASE"/>
    <property type="match status" value="1"/>
</dbReference>
<proteinExistence type="predicted"/>
<dbReference type="GO" id="GO:0008233">
    <property type="term" value="F:peptidase activity"/>
    <property type="evidence" value="ECO:0007669"/>
    <property type="project" value="UniProtKB-KW"/>
</dbReference>
<evidence type="ECO:0000256" key="1">
    <source>
        <dbReference type="ARBA" id="ARBA00022670"/>
    </source>
</evidence>
<evidence type="ECO:0000256" key="4">
    <source>
        <dbReference type="PROSITE-ProRule" id="PRU00047"/>
    </source>
</evidence>
<evidence type="ECO:0000259" key="6">
    <source>
        <dbReference type="PROSITE" id="PS50158"/>
    </source>
</evidence>
<dbReference type="InterPro" id="IPR036875">
    <property type="entry name" value="Znf_CCHC_sf"/>
</dbReference>
<organism evidence="8 9">
    <name type="scientific">Phytophthora fragariae</name>
    <dbReference type="NCBI Taxonomy" id="53985"/>
    <lineage>
        <taxon>Eukaryota</taxon>
        <taxon>Sar</taxon>
        <taxon>Stramenopiles</taxon>
        <taxon>Oomycota</taxon>
        <taxon>Peronosporomycetes</taxon>
        <taxon>Peronosporales</taxon>
        <taxon>Peronosporaceae</taxon>
        <taxon>Phytophthora</taxon>
    </lineage>
</organism>
<dbReference type="InterPro" id="IPR057670">
    <property type="entry name" value="SH3_retrovirus"/>
</dbReference>
<dbReference type="Pfam" id="PF22936">
    <property type="entry name" value="Pol_BBD"/>
    <property type="match status" value="1"/>
</dbReference>
<accession>A0A6A4A3J8</accession>
<dbReference type="CDD" id="cd09272">
    <property type="entry name" value="RNase_HI_RT_Ty1"/>
    <property type="match status" value="1"/>
</dbReference>
<dbReference type="GO" id="GO:0008270">
    <property type="term" value="F:zinc ion binding"/>
    <property type="evidence" value="ECO:0007669"/>
    <property type="project" value="UniProtKB-KW"/>
</dbReference>
<dbReference type="InterPro" id="IPR036397">
    <property type="entry name" value="RNaseH_sf"/>
</dbReference>
<feature type="compositionally biased region" description="Polar residues" evidence="5">
    <location>
        <begin position="94"/>
        <end position="114"/>
    </location>
</feature>
<feature type="compositionally biased region" description="Basic and acidic residues" evidence="5">
    <location>
        <begin position="925"/>
        <end position="934"/>
    </location>
</feature>
<keyword evidence="4" id="KW-0862">Zinc</keyword>
<feature type="compositionally biased region" description="Basic residues" evidence="5">
    <location>
        <begin position="935"/>
        <end position="952"/>
    </location>
</feature>
<dbReference type="SUPFAM" id="SSF53098">
    <property type="entry name" value="Ribonuclease H-like"/>
    <property type="match status" value="1"/>
</dbReference>
<dbReference type="InterPro" id="IPR039537">
    <property type="entry name" value="Retrotran_Ty1/copia-like"/>
</dbReference>
<feature type="compositionally biased region" description="Acidic residues" evidence="5">
    <location>
        <begin position="957"/>
        <end position="972"/>
    </location>
</feature>
<dbReference type="PROSITE" id="PS50158">
    <property type="entry name" value="ZF_CCHC"/>
    <property type="match status" value="1"/>
</dbReference>
<feature type="compositionally biased region" description="Gly residues" evidence="5">
    <location>
        <begin position="387"/>
        <end position="407"/>
    </location>
</feature>
<dbReference type="GO" id="GO:0015074">
    <property type="term" value="P:DNA integration"/>
    <property type="evidence" value="ECO:0007669"/>
    <property type="project" value="InterPro"/>
</dbReference>
<keyword evidence="2" id="KW-0479">Metal-binding</keyword>
<evidence type="ECO:0008006" key="10">
    <source>
        <dbReference type="Google" id="ProtNLM"/>
    </source>
</evidence>
<feature type="region of interest" description="Disordered" evidence="5">
    <location>
        <begin position="1361"/>
        <end position="1387"/>
    </location>
</feature>
<feature type="region of interest" description="Disordered" evidence="5">
    <location>
        <begin position="377"/>
        <end position="407"/>
    </location>
</feature>
<dbReference type="InterPro" id="IPR001878">
    <property type="entry name" value="Znf_CCHC"/>
</dbReference>
<dbReference type="InterPro" id="IPR013103">
    <property type="entry name" value="RVT_2"/>
</dbReference>
<feature type="region of interest" description="Disordered" evidence="5">
    <location>
        <begin position="925"/>
        <end position="992"/>
    </location>
</feature>
<dbReference type="PANTHER" id="PTHR42648:SF28">
    <property type="entry name" value="TRANSPOSON-ENCODED PROTEIN WITH RIBONUCLEASE H-LIKE AND RETROVIRUS ZINC FINGER-LIKE DOMAINS"/>
    <property type="match status" value="1"/>
</dbReference>
<evidence type="ECO:0000313" key="9">
    <source>
        <dbReference type="Proteomes" id="UP000440367"/>
    </source>
</evidence>
<gene>
    <name evidence="8" type="ORF">PF002_g6409</name>
</gene>
<dbReference type="Pfam" id="PF25597">
    <property type="entry name" value="SH3_retrovirus"/>
    <property type="match status" value="1"/>
</dbReference>
<sequence>MGPDTSSSPPEPADIVPDTQVRRLITTTDPLELFEEARSLSGVSDAHARCGRDSDASSERIDRIEGLLEGMAAKFAAQQLQMQTQLQQVTEAQRAQQAPRSSGQRLFATSSEHGSGTFGDYMKARDRSMRMGSLDESEGVRPAPTRLPHAAQEPEPFRAPQQNPLPHGAAPAVQQQYVQFVQPQNFGLKMPKMKDLDWPGFPKFSGKEIYAGVGADFLAWGKKFVQRLVAAQLMSGGDWPDDFKILALNNKLEGPALAFFDKVLPKWVAESNTVEHVMDRMLGFYSTKVPVSKAMDLMSETKPSNKTWTEHFQYLVYMAERAGCPDQFVLQCLCDSAPEHVKRAMLTRLDSSRVDYIQHAWELVAFAAEYEISSGKTHARSGVSRSGRGGFGGRGGQGGQGGRGQGFVGRVDAGGDRACWGCGKEGHVKRDCPGEKTPKGGKVTLAVSSACTTRGLADDGVWILDSGSSVHLVNDESLLRDTVDYVDSWSTANGDMLSVTKRGAVELRTVVDGSESRVDLTNVYYSKGVINNIISYGLLEGKGVYLTRLNKKSYVIPESDERRIFEVRRANGVLLVDTLGGCGKQERVNAVMAAVESCGISADAVTECTLLELHNRLGHLAFDTLERMADAPGSGVKLTSRVRLNCLTCAQGKQHKVNLYKKDTGQNAPVDEIGGVICRDIKGPMTPRDRHGNRYMINFVDHSSNYVRAFLAKNKVEATKKFEHFLVFFEKEYNCRIHVLRTDGGGEYMNVEDFCRATSVRRQVSEANNQASNGKAERMHRTILNMARCMLFASGLPLKFWGYAVEYAAYVLNRSACSANPRRMSPIEVLTGKCPDMAGIVTFGSPCTVYRDPGKRAWQPRAEVGMIVGKNDETKGFKVYIPKDMVVVTTQHIENVETLDSKQNVQLQAQLKREGPELWRSIDEREEAKQQKEKTPKKKKKQVKGKKKKKKAHGTDDVGEDAESDQGSEGDGEQLAPTAASAAPAARMQTRHMGAKHVPVQVVHAVVTPDPRNYREAMRDARADKWKEVIKVEFEALESNNTWKVVARPRNSKLLHTKWVFKTKTHADGTVERYKGRLVVCGNEQEYGIDYIVTFSAVLDLTTGKLIFVMAHVWEVPAHHGDVPSAYVKADKEEGLEIYLYIPDGMEISDKLLALLGVKHKGQLALRLIKSLYGLKQAGRLWNRLLHKILVKLGFCQCYTDGCLYYKRDAGGVTLVGAYVDDLLDLGVVSKFLGIGFEYDKDKGWLLEQRQVILGMLDKFGLSEASAVRVPIGGEHENDVDGELLPNDGAGSPQRPTVQTFQSLVGSLLWIARCTRPDIAYAVHRVTRRTHEHRVSDWRLAKKIARYLKGTVDTKFAMHAPRGSMSEDTNCGGRVQRRRLRRRPRGRKSVSGGVLMVCGMVVGWICKKQSSVALSTMEAEFVAASQVTAEMLGVVELLSEIGIKVEVPYKLHVDNQAAIKQIEGEDTSGRAKHINIRLKFIKDLSRNKGLNVSYCESKLMRADILTKTLPAPRLEELRVLVMLTT</sequence>
<keyword evidence="3" id="KW-0378">Hydrolase</keyword>
<feature type="domain" description="Integrase catalytic" evidence="7">
    <location>
        <begin position="665"/>
        <end position="834"/>
    </location>
</feature>
<dbReference type="GO" id="GO:0003676">
    <property type="term" value="F:nucleic acid binding"/>
    <property type="evidence" value="ECO:0007669"/>
    <property type="project" value="InterPro"/>
</dbReference>
<dbReference type="GO" id="GO:0006508">
    <property type="term" value="P:proteolysis"/>
    <property type="evidence" value="ECO:0007669"/>
    <property type="project" value="UniProtKB-KW"/>
</dbReference>
<dbReference type="Gene3D" id="3.30.420.10">
    <property type="entry name" value="Ribonuclease H-like superfamily/Ribonuclease H"/>
    <property type="match status" value="1"/>
</dbReference>
<dbReference type="PANTHER" id="PTHR42648">
    <property type="entry name" value="TRANSPOSASE, PUTATIVE-RELATED"/>
    <property type="match status" value="1"/>
</dbReference>
<evidence type="ECO:0000259" key="7">
    <source>
        <dbReference type="PROSITE" id="PS50994"/>
    </source>
</evidence>
<comment type="caution">
    <text evidence="8">The sequence shown here is derived from an EMBL/GenBank/DDBJ whole genome shotgun (WGS) entry which is preliminary data.</text>
</comment>
<dbReference type="Pfam" id="PF07727">
    <property type="entry name" value="RVT_2"/>
    <property type="match status" value="1"/>
</dbReference>
<feature type="compositionally biased region" description="Low complexity" evidence="5">
    <location>
        <begin position="976"/>
        <end position="986"/>
    </location>
</feature>
<feature type="compositionally biased region" description="Basic residues" evidence="5">
    <location>
        <begin position="1375"/>
        <end position="1387"/>
    </location>
</feature>
<dbReference type="Proteomes" id="UP000440367">
    <property type="component" value="Unassembled WGS sequence"/>
</dbReference>
<evidence type="ECO:0000313" key="8">
    <source>
        <dbReference type="EMBL" id="KAE9247171.1"/>
    </source>
</evidence>
<dbReference type="SMART" id="SM00343">
    <property type="entry name" value="ZnF_C2HC"/>
    <property type="match status" value="1"/>
</dbReference>
<reference evidence="8 9" key="1">
    <citation type="submission" date="2018-08" db="EMBL/GenBank/DDBJ databases">
        <title>Genomic investigation of the strawberry pathogen Phytophthora fragariae indicates pathogenicity is determined by transcriptional variation in three key races.</title>
        <authorList>
            <person name="Adams T.M."/>
            <person name="Armitage A.D."/>
            <person name="Sobczyk M.K."/>
            <person name="Bates H.J."/>
            <person name="Dunwell J.M."/>
            <person name="Nellist C.F."/>
            <person name="Harrison R.J."/>
        </authorList>
    </citation>
    <scope>NUCLEOTIDE SEQUENCE [LARGE SCALE GENOMIC DNA]</scope>
    <source>
        <strain evidence="8 9">BC-1</strain>
    </source>
</reference>
<keyword evidence="1" id="KW-0645">Protease</keyword>
<dbReference type="EMBL" id="QXGD01000222">
    <property type="protein sequence ID" value="KAE9247171.1"/>
    <property type="molecule type" value="Genomic_DNA"/>
</dbReference>
<name>A0A6A4A3J8_9STRA</name>
<keyword evidence="4" id="KW-0863">Zinc-finger</keyword>
<feature type="domain" description="CCHC-type" evidence="6">
    <location>
        <begin position="419"/>
        <end position="433"/>
    </location>
</feature>
<evidence type="ECO:0000256" key="5">
    <source>
        <dbReference type="SAM" id="MobiDB-lite"/>
    </source>
</evidence>